<dbReference type="InterPro" id="IPR023485">
    <property type="entry name" value="Ptyr_pPase"/>
</dbReference>
<protein>
    <recommendedName>
        <fullName evidence="2">protein-tyrosine-phosphatase</fullName>
        <ecNumber evidence="2">3.1.3.48</ecNumber>
    </recommendedName>
</protein>
<dbReference type="EC" id="3.1.3.48" evidence="2"/>
<feature type="active site" description="Nucleophile" evidence="6">
    <location>
        <position position="9"/>
    </location>
</feature>
<feature type="active site" evidence="6">
    <location>
        <position position="15"/>
    </location>
</feature>
<keyword evidence="3" id="KW-0378">Hydrolase</keyword>
<dbReference type="Proteomes" id="UP000070119">
    <property type="component" value="Unassembled WGS sequence"/>
</dbReference>
<evidence type="ECO:0000313" key="11">
    <source>
        <dbReference type="Proteomes" id="UP000070119"/>
    </source>
</evidence>
<evidence type="ECO:0000256" key="1">
    <source>
        <dbReference type="ARBA" id="ARBA00011063"/>
    </source>
</evidence>
<comment type="similarity">
    <text evidence="1">Belongs to the low molecular weight phosphotyrosine protein phosphatase family.</text>
</comment>
<dbReference type="SMART" id="SM00226">
    <property type="entry name" value="LMWPc"/>
    <property type="match status" value="1"/>
</dbReference>
<dbReference type="InterPro" id="IPR017867">
    <property type="entry name" value="Tyr_phospatase_low_mol_wt"/>
</dbReference>
<reference evidence="9 11" key="2">
    <citation type="submission" date="2015-11" db="EMBL/GenBank/DDBJ databases">
        <authorList>
            <person name="Sahl J."/>
            <person name="Wagner D."/>
            <person name="Keim P."/>
        </authorList>
    </citation>
    <scope>NUCLEOTIDE SEQUENCE [LARGE SCALE GENOMIC DNA]</scope>
    <source>
        <strain evidence="9 11">MSMB1157</strain>
    </source>
</reference>
<proteinExistence type="inferred from homology"/>
<sequence length="150" mass="16963">MIRHLLVVCQGNLCRSPIAQGLFRRLLPGVAVSSAGLSARDGMTIDPVAERMLSARGIDMSSHRSRRLGERMCHEADLILVMELEQRKAIERFHPVARGRIYRIAEAFPSDVQDPYRRSQRSYDYAMTLIEHGVNDWVERIGNLAGNGPY</sequence>
<evidence type="ECO:0000256" key="6">
    <source>
        <dbReference type="PIRSR" id="PIRSR617867-1"/>
    </source>
</evidence>
<feature type="active site" description="Proton donor" evidence="6">
    <location>
        <position position="114"/>
    </location>
</feature>
<evidence type="ECO:0000256" key="2">
    <source>
        <dbReference type="ARBA" id="ARBA00013064"/>
    </source>
</evidence>
<accession>A0A106J7M5</accession>
<dbReference type="Pfam" id="PF01451">
    <property type="entry name" value="LMWPc"/>
    <property type="match status" value="1"/>
</dbReference>
<evidence type="ECO:0000256" key="4">
    <source>
        <dbReference type="ARBA" id="ARBA00022912"/>
    </source>
</evidence>
<dbReference type="EMBL" id="LNJU01000002">
    <property type="protein sequence ID" value="KWZ58750.1"/>
    <property type="molecule type" value="Genomic_DNA"/>
</dbReference>
<evidence type="ECO:0000313" key="10">
    <source>
        <dbReference type="Proteomes" id="UP000060630"/>
    </source>
</evidence>
<dbReference type="GO" id="GO:0004725">
    <property type="term" value="F:protein tyrosine phosphatase activity"/>
    <property type="evidence" value="ECO:0007669"/>
    <property type="project" value="UniProtKB-EC"/>
</dbReference>
<comment type="caution">
    <text evidence="8">The sequence shown here is derived from an EMBL/GenBank/DDBJ whole genome shotgun (WGS) entry which is preliminary data.</text>
</comment>
<keyword evidence="4" id="KW-0904">Protein phosphatase</keyword>
<comment type="catalytic activity">
    <reaction evidence="5">
        <text>O-phospho-L-tyrosyl-[protein] + H2O = L-tyrosyl-[protein] + phosphate</text>
        <dbReference type="Rhea" id="RHEA:10684"/>
        <dbReference type="Rhea" id="RHEA-COMP:10136"/>
        <dbReference type="Rhea" id="RHEA-COMP:20101"/>
        <dbReference type="ChEBI" id="CHEBI:15377"/>
        <dbReference type="ChEBI" id="CHEBI:43474"/>
        <dbReference type="ChEBI" id="CHEBI:46858"/>
        <dbReference type="ChEBI" id="CHEBI:61978"/>
        <dbReference type="EC" id="3.1.3.48"/>
    </reaction>
</comment>
<dbReference type="PANTHER" id="PTHR11717">
    <property type="entry name" value="LOW MOLECULAR WEIGHT PROTEIN TYROSINE PHOSPHATASE"/>
    <property type="match status" value="1"/>
</dbReference>
<dbReference type="InterPro" id="IPR050438">
    <property type="entry name" value="LMW_PTPase"/>
</dbReference>
<evidence type="ECO:0000313" key="8">
    <source>
        <dbReference type="EMBL" id="KWA67481.1"/>
    </source>
</evidence>
<dbReference type="Proteomes" id="UP000060630">
    <property type="component" value="Unassembled WGS sequence"/>
</dbReference>
<dbReference type="PANTHER" id="PTHR11717:SF31">
    <property type="entry name" value="LOW MOLECULAR WEIGHT PROTEIN-TYROSINE-PHOSPHATASE ETP-RELATED"/>
    <property type="match status" value="1"/>
</dbReference>
<evidence type="ECO:0000313" key="9">
    <source>
        <dbReference type="EMBL" id="KWZ58750.1"/>
    </source>
</evidence>
<dbReference type="EMBL" id="LPHD01000247">
    <property type="protein sequence ID" value="KWA67481.1"/>
    <property type="molecule type" value="Genomic_DNA"/>
</dbReference>
<dbReference type="SUPFAM" id="SSF52788">
    <property type="entry name" value="Phosphotyrosine protein phosphatases I"/>
    <property type="match status" value="1"/>
</dbReference>
<dbReference type="InterPro" id="IPR036196">
    <property type="entry name" value="Ptyr_pPase_sf"/>
</dbReference>
<reference evidence="8 10" key="1">
    <citation type="submission" date="2015-11" db="EMBL/GenBank/DDBJ databases">
        <title>Expanding the genomic diversity of Burkholderia species for the development of highly accurate diagnostics.</title>
        <authorList>
            <person name="Sahl J."/>
            <person name="Keim P."/>
            <person name="Wagner D."/>
        </authorList>
    </citation>
    <scope>NUCLEOTIDE SEQUENCE [LARGE SCALE GENOMIC DNA]</scope>
    <source>
        <strain evidence="8 10">MSMB2087WGS</strain>
    </source>
</reference>
<name>A0A106J7M5_9BURK</name>
<dbReference type="AlphaFoldDB" id="A0A106J7M5"/>
<organism evidence="8 10">
    <name type="scientific">Burkholderia ubonensis</name>
    <dbReference type="NCBI Taxonomy" id="101571"/>
    <lineage>
        <taxon>Bacteria</taxon>
        <taxon>Pseudomonadati</taxon>
        <taxon>Pseudomonadota</taxon>
        <taxon>Betaproteobacteria</taxon>
        <taxon>Burkholderiales</taxon>
        <taxon>Burkholderiaceae</taxon>
        <taxon>Burkholderia</taxon>
        <taxon>Burkholderia cepacia complex</taxon>
    </lineage>
</organism>
<evidence type="ECO:0000256" key="5">
    <source>
        <dbReference type="ARBA" id="ARBA00051722"/>
    </source>
</evidence>
<evidence type="ECO:0000259" key="7">
    <source>
        <dbReference type="SMART" id="SM00226"/>
    </source>
</evidence>
<dbReference type="CDD" id="cd16343">
    <property type="entry name" value="LMWPTP"/>
    <property type="match status" value="1"/>
</dbReference>
<dbReference type="PRINTS" id="PR00719">
    <property type="entry name" value="LMWPTPASE"/>
</dbReference>
<dbReference type="Gene3D" id="3.40.50.2300">
    <property type="match status" value="1"/>
</dbReference>
<dbReference type="RefSeq" id="WP_060182860.1">
    <property type="nucleotide sequence ID" value="NZ_LNJU01000002.1"/>
</dbReference>
<feature type="domain" description="Phosphotyrosine protein phosphatase I" evidence="7">
    <location>
        <begin position="3"/>
        <end position="140"/>
    </location>
</feature>
<gene>
    <name evidence="9" type="ORF">WK57_16820</name>
    <name evidence="8" type="ORF">WL29_10375</name>
</gene>
<evidence type="ECO:0000256" key="3">
    <source>
        <dbReference type="ARBA" id="ARBA00022801"/>
    </source>
</evidence>